<accession>A0ABM8DL41</accession>
<keyword evidence="1" id="KW-0614">Plasmid</keyword>
<gene>
    <name evidence="1" type="ORF">BOFE_08560</name>
</gene>
<evidence type="ECO:0000313" key="1">
    <source>
        <dbReference type="EMBL" id="BDU63316.1"/>
    </source>
</evidence>
<protein>
    <recommendedName>
        <fullName evidence="3">Lipoprotein</fullName>
    </recommendedName>
</protein>
<sequence length="348" mass="40371">MVRVSMMFFIVFVISCDYNAKIREEESLAPKLFEARSNKMVIEIKKPTPPSPDVIPPSPDVIPPSPDVIPPSPDVIPPSPDVIPPSPDVIPPLGEQKDIIAPINFKRSLIELPEKATTKEEALKQFYEKRRSLYYDRESIIKRDEPFLYDAINVGFPPLSLDKIFEKRGWHYNFSTENIYASVCYNPELIYSLAFAIYTMYPPRSVSESVHHSIYLPNENDRARYRLAIEGLLYMLGKMSFATLEFLLINFRDRKNRDIFNKYSTMEELVNLTQKIYEYNDMLSYASHKILVLTIYHLPKEEMTAERFYNIFNSLINSKNSNAAVIEVENKGREICDLLQEIFDRGKN</sequence>
<name>A0ABM8DL41_9SPIR</name>
<dbReference type="Proteomes" id="UP001317516">
    <property type="component" value="Plasmid p100"/>
</dbReference>
<evidence type="ECO:0008006" key="3">
    <source>
        <dbReference type="Google" id="ProtNLM"/>
    </source>
</evidence>
<evidence type="ECO:0000313" key="2">
    <source>
        <dbReference type="Proteomes" id="UP001317516"/>
    </source>
</evidence>
<dbReference type="RefSeq" id="WP_281862140.1">
    <property type="nucleotide sequence ID" value="NZ_AP027071.1"/>
</dbReference>
<dbReference type="PROSITE" id="PS51257">
    <property type="entry name" value="PROKAR_LIPOPROTEIN"/>
    <property type="match status" value="1"/>
</dbReference>
<proteinExistence type="predicted"/>
<dbReference type="EMBL" id="AP027071">
    <property type="protein sequence ID" value="BDU63316.1"/>
    <property type="molecule type" value="Genomic_DNA"/>
</dbReference>
<reference evidence="1 2" key="1">
    <citation type="submission" date="2022-11" db="EMBL/GenBank/DDBJ databases">
        <title>Genome sequence of clinical isolate of the human pathogenic Borrelia fainii.</title>
        <authorList>
            <person name="Itokawa K."/>
            <person name="Sato K."/>
            <person name="Qiu Y."/>
        </authorList>
    </citation>
    <scope>NUCLEOTIDE SEQUENCE [LARGE SCALE GENOMIC DNA]</scope>
    <source>
        <strain evidence="1 2">Qtaro</strain>
        <plasmid evidence="1 2">p100</plasmid>
    </source>
</reference>
<geneLocation type="plasmid" evidence="1 2">
    <name>p100</name>
</geneLocation>
<organism evidence="1 2">
    <name type="scientific">Candidatus Borrelia fainii</name>
    <dbReference type="NCBI Taxonomy" id="2518322"/>
    <lineage>
        <taxon>Bacteria</taxon>
        <taxon>Pseudomonadati</taxon>
        <taxon>Spirochaetota</taxon>
        <taxon>Spirochaetia</taxon>
        <taxon>Spirochaetales</taxon>
        <taxon>Borreliaceae</taxon>
        <taxon>Borrelia</taxon>
    </lineage>
</organism>
<keyword evidence="2" id="KW-1185">Reference proteome</keyword>